<dbReference type="RefSeq" id="WP_274723265.1">
    <property type="nucleotide sequence ID" value="NZ_JARBFT010000011.1"/>
</dbReference>
<reference evidence="4 5" key="1">
    <citation type="submission" date="2023-02" db="EMBL/GenBank/DDBJ databases">
        <title>Vibrio intestini sp. nov., a close relative of Vibrio cholerae isolated from the intestine of Healthy Culter dabryi.</title>
        <authorList>
            <person name="Wu N."/>
        </authorList>
    </citation>
    <scope>NUCLEOTIDE SEQUENCE [LARGE SCALE GENOMIC DNA]</scope>
    <source>
        <strain evidence="4 5">DSL-7</strain>
    </source>
</reference>
<protein>
    <submittedName>
        <fullName evidence="4">SDR family oxidoreductase</fullName>
    </submittedName>
</protein>
<accession>A0ABT5V1K9</accession>
<evidence type="ECO:0000313" key="5">
    <source>
        <dbReference type="Proteomes" id="UP001216189"/>
    </source>
</evidence>
<feature type="domain" description="NAD-dependent epimerase/dehydratase" evidence="3">
    <location>
        <begin position="11"/>
        <end position="231"/>
    </location>
</feature>
<evidence type="ECO:0000256" key="2">
    <source>
        <dbReference type="ARBA" id="ARBA00007637"/>
    </source>
</evidence>
<dbReference type="Proteomes" id="UP001216189">
    <property type="component" value="Unassembled WGS sequence"/>
</dbReference>
<evidence type="ECO:0000256" key="1">
    <source>
        <dbReference type="ARBA" id="ARBA00005125"/>
    </source>
</evidence>
<dbReference type="InterPro" id="IPR001509">
    <property type="entry name" value="Epimerase_deHydtase"/>
</dbReference>
<sequence length="330" mass="36084">MGSNNQTLLKILVTGASGFVGSHVLSVAHNKGYQMIAQSRSQQQYKYAFEQVLLDITPETDWQSALVGIDCVVHCAARVHQMAETEADALKAYRDVNTLGTLNLARQAALAGVKRFIFLSSIKVNGEQTKAGAAFQHDDAHIPVDPYGLSKFEAEVGLKKILAETEMEVVVIRPTLVYGPGVKANFASLLNLVSKGLLLPLGCITHNKRSLVAIDNLVDLIITCIDHPKAANQVFLASDDHDISTSEMVREMAIALGKPTWQLPVPIWCYKLAGKLFKKSEVVERLTGSLQVDITHTKQTLGWNPPQTLQQGFQQTAEAFLYSKNNSGKS</sequence>
<comment type="caution">
    <text evidence="4">The sequence shown here is derived from an EMBL/GenBank/DDBJ whole genome shotgun (WGS) entry which is preliminary data.</text>
</comment>
<dbReference type="PANTHER" id="PTHR43000">
    <property type="entry name" value="DTDP-D-GLUCOSE 4,6-DEHYDRATASE-RELATED"/>
    <property type="match status" value="1"/>
</dbReference>
<organism evidence="4 5">
    <name type="scientific">Vibrio chanodichtyis</name>
    <dbReference type="NCBI Taxonomy" id="3027932"/>
    <lineage>
        <taxon>Bacteria</taxon>
        <taxon>Pseudomonadati</taxon>
        <taxon>Pseudomonadota</taxon>
        <taxon>Gammaproteobacteria</taxon>
        <taxon>Vibrionales</taxon>
        <taxon>Vibrionaceae</taxon>
        <taxon>Vibrio</taxon>
    </lineage>
</organism>
<comment type="similarity">
    <text evidence="2">Belongs to the NAD(P)-dependent epimerase/dehydratase family.</text>
</comment>
<dbReference type="Gene3D" id="3.40.50.720">
    <property type="entry name" value="NAD(P)-binding Rossmann-like Domain"/>
    <property type="match status" value="1"/>
</dbReference>
<dbReference type="Pfam" id="PF01370">
    <property type="entry name" value="Epimerase"/>
    <property type="match status" value="1"/>
</dbReference>
<dbReference type="SUPFAM" id="SSF51735">
    <property type="entry name" value="NAD(P)-binding Rossmann-fold domains"/>
    <property type="match status" value="1"/>
</dbReference>
<name>A0ABT5V1K9_9VIBR</name>
<evidence type="ECO:0000259" key="3">
    <source>
        <dbReference type="Pfam" id="PF01370"/>
    </source>
</evidence>
<gene>
    <name evidence="4" type="ORF">PUN32_11035</name>
</gene>
<evidence type="ECO:0000313" key="4">
    <source>
        <dbReference type="EMBL" id="MDE1515544.1"/>
    </source>
</evidence>
<dbReference type="InterPro" id="IPR036291">
    <property type="entry name" value="NAD(P)-bd_dom_sf"/>
</dbReference>
<comment type="pathway">
    <text evidence="1">Bacterial outer membrane biogenesis; LPS O-antigen biosynthesis.</text>
</comment>
<proteinExistence type="inferred from homology"/>
<dbReference type="EMBL" id="JARBFT010000011">
    <property type="protein sequence ID" value="MDE1515544.1"/>
    <property type="molecule type" value="Genomic_DNA"/>
</dbReference>
<keyword evidence="5" id="KW-1185">Reference proteome</keyword>
<dbReference type="CDD" id="cd05232">
    <property type="entry name" value="UDP_G4E_4_SDR_e"/>
    <property type="match status" value="1"/>
</dbReference>